<dbReference type="Gene3D" id="3.30.70.360">
    <property type="match status" value="1"/>
</dbReference>
<keyword evidence="6" id="KW-1185">Reference proteome</keyword>
<accession>A0ABS7PV66</accession>
<keyword evidence="2" id="KW-0378">Hydrolase</keyword>
<evidence type="ECO:0000256" key="1">
    <source>
        <dbReference type="ARBA" id="ARBA00022723"/>
    </source>
</evidence>
<dbReference type="SUPFAM" id="SSF53187">
    <property type="entry name" value="Zn-dependent exopeptidases"/>
    <property type="match status" value="1"/>
</dbReference>
<evidence type="ECO:0000256" key="2">
    <source>
        <dbReference type="ARBA" id="ARBA00022801"/>
    </source>
</evidence>
<keyword evidence="1" id="KW-0479">Metal-binding</keyword>
<dbReference type="InterPro" id="IPR036264">
    <property type="entry name" value="Bact_exopeptidase_dim_dom"/>
</dbReference>
<dbReference type="PANTHER" id="PTHR43808">
    <property type="entry name" value="ACETYLORNITHINE DEACETYLASE"/>
    <property type="match status" value="1"/>
</dbReference>
<dbReference type="EMBL" id="JAINVV010000008">
    <property type="protein sequence ID" value="MBY8824267.1"/>
    <property type="molecule type" value="Genomic_DNA"/>
</dbReference>
<sequence length="438" mass="46188">MGWRSTCFPFAAALAISQAPAADAQFKERDAAVAAPYLARADHIAGSNGFAAARAALSRDYERIIAELITLTEIPAPPFEEAVRARAFAKMLDAAGLADVEIDAEGNAMGLRRGRGTGPLLVVTAHLDTVFPKETDVKVRREGGWLHAPGIGDDTAGLATILAYVRALDAAGIATDSDILFMGNVGEEGPGDLRGVRHLFEKGRYRDRIGRFISIESGRGRVINGGIGSRRYKVTFQGPGGHSLHDFGLVNPAYAMAGAIQALGRFSAPRTPRTTFNIGVLEGGTSVNSIPFSVSMLVDMRSEGAEALRAVEDHLMAVLPKAVAEENATRSTAKGAISYRTELSGDRPVGQTPASQDIVQAAAAALKVAGIKPMLQWASTDSNIPMSRGIPAVTLGSGFQVERVHSLEEALLLDRDETLRHMSAGLATIIAIAGGPID</sequence>
<comment type="caution">
    <text evidence="5">The sequence shown here is derived from an EMBL/GenBank/DDBJ whole genome shotgun (WGS) entry which is preliminary data.</text>
</comment>
<dbReference type="Pfam" id="PF07687">
    <property type="entry name" value="M20_dimer"/>
    <property type="match status" value="1"/>
</dbReference>
<evidence type="ECO:0000259" key="4">
    <source>
        <dbReference type="Pfam" id="PF07687"/>
    </source>
</evidence>
<dbReference type="InterPro" id="IPR050072">
    <property type="entry name" value="Peptidase_M20A"/>
</dbReference>
<feature type="signal peptide" evidence="3">
    <location>
        <begin position="1"/>
        <end position="21"/>
    </location>
</feature>
<dbReference type="InterPro" id="IPR002933">
    <property type="entry name" value="Peptidase_M20"/>
</dbReference>
<keyword evidence="3" id="KW-0732">Signal</keyword>
<organism evidence="5 6">
    <name type="scientific">Sphingomonas colocasiae</name>
    <dbReference type="NCBI Taxonomy" id="1848973"/>
    <lineage>
        <taxon>Bacteria</taxon>
        <taxon>Pseudomonadati</taxon>
        <taxon>Pseudomonadota</taxon>
        <taxon>Alphaproteobacteria</taxon>
        <taxon>Sphingomonadales</taxon>
        <taxon>Sphingomonadaceae</taxon>
        <taxon>Sphingomonas</taxon>
    </lineage>
</organism>
<dbReference type="SUPFAM" id="SSF55031">
    <property type="entry name" value="Bacterial exopeptidase dimerisation domain"/>
    <property type="match status" value="1"/>
</dbReference>
<dbReference type="Pfam" id="PF01546">
    <property type="entry name" value="Peptidase_M20"/>
    <property type="match status" value="1"/>
</dbReference>
<dbReference type="Gene3D" id="3.40.630.10">
    <property type="entry name" value="Zn peptidases"/>
    <property type="match status" value="1"/>
</dbReference>
<evidence type="ECO:0000313" key="5">
    <source>
        <dbReference type="EMBL" id="MBY8824267.1"/>
    </source>
</evidence>
<gene>
    <name evidence="5" type="ORF">K7G82_18320</name>
</gene>
<reference evidence="5 6" key="1">
    <citation type="submission" date="2021-08" db="EMBL/GenBank/DDBJ databases">
        <authorList>
            <person name="Tuo L."/>
        </authorList>
    </citation>
    <scope>NUCLEOTIDE SEQUENCE [LARGE SCALE GENOMIC DNA]</scope>
    <source>
        <strain evidence="5 6">JCM 31229</strain>
    </source>
</reference>
<dbReference type="Proteomes" id="UP000706039">
    <property type="component" value="Unassembled WGS sequence"/>
</dbReference>
<feature type="chain" id="PRO_5045325069" evidence="3">
    <location>
        <begin position="22"/>
        <end position="438"/>
    </location>
</feature>
<name>A0ABS7PV66_9SPHN</name>
<feature type="domain" description="Peptidase M20 dimerisation" evidence="4">
    <location>
        <begin position="228"/>
        <end position="323"/>
    </location>
</feature>
<dbReference type="InterPro" id="IPR011650">
    <property type="entry name" value="Peptidase_M20_dimer"/>
</dbReference>
<proteinExistence type="predicted"/>
<evidence type="ECO:0000256" key="3">
    <source>
        <dbReference type="SAM" id="SignalP"/>
    </source>
</evidence>
<dbReference type="RefSeq" id="WP_222991342.1">
    <property type="nucleotide sequence ID" value="NZ_JAINVV010000008.1"/>
</dbReference>
<dbReference type="PANTHER" id="PTHR43808:SF17">
    <property type="entry name" value="PEPTIDASE M20"/>
    <property type="match status" value="1"/>
</dbReference>
<evidence type="ECO:0000313" key="6">
    <source>
        <dbReference type="Proteomes" id="UP000706039"/>
    </source>
</evidence>
<protein>
    <submittedName>
        <fullName evidence="5">M20/M25/M40 family metallo-hydrolase</fullName>
    </submittedName>
</protein>